<keyword evidence="9 14" id="KW-1133">Transmembrane helix</keyword>
<dbReference type="Proteomes" id="UP000000798">
    <property type="component" value="Chromosome"/>
</dbReference>
<keyword evidence="16" id="KW-1185">Reference proteome</keyword>
<comment type="subcellular location">
    <subcellularLocation>
        <location evidence="1">Cell inner membrane</location>
        <topology evidence="1">Multi-pass membrane protein</topology>
    </subcellularLocation>
    <subcellularLocation>
        <location evidence="14">Membrane</location>
        <topology evidence="14">Multi-pass membrane protein</topology>
    </subcellularLocation>
</comment>
<dbReference type="InterPro" id="IPR004488">
    <property type="entry name" value="Mg/Co-transport_prot_CorA"/>
</dbReference>
<keyword evidence="10 14" id="KW-0406">Ion transport</keyword>
<dbReference type="CDD" id="cd12825">
    <property type="entry name" value="EcCorA-like"/>
    <property type="match status" value="1"/>
</dbReference>
<keyword evidence="8 14" id="KW-0460">Magnesium</keyword>
<dbReference type="SUPFAM" id="SSF143865">
    <property type="entry name" value="CorA soluble domain-like"/>
    <property type="match status" value="1"/>
</dbReference>
<dbReference type="EnsemblBacteria" id="AAC06977">
    <property type="protein sequence ID" value="AAC06977"/>
    <property type="gene ID" value="aq_851"/>
</dbReference>
<evidence type="ECO:0000256" key="6">
    <source>
        <dbReference type="ARBA" id="ARBA00022519"/>
    </source>
</evidence>
<organism evidence="15 16">
    <name type="scientific">Aquifex aeolicus (strain VF5)</name>
    <dbReference type="NCBI Taxonomy" id="224324"/>
    <lineage>
        <taxon>Bacteria</taxon>
        <taxon>Pseudomonadati</taxon>
        <taxon>Aquificota</taxon>
        <taxon>Aquificia</taxon>
        <taxon>Aquificales</taxon>
        <taxon>Aquificaceae</taxon>
        <taxon>Aquifex</taxon>
    </lineage>
</organism>
<keyword evidence="11 14" id="KW-0472">Membrane</keyword>
<dbReference type="InterPro" id="IPR045861">
    <property type="entry name" value="CorA_cytoplasmic_dom"/>
</dbReference>
<evidence type="ECO:0000256" key="2">
    <source>
        <dbReference type="ARBA" id="ARBA00009765"/>
    </source>
</evidence>
<comment type="similarity">
    <text evidence="2 14">Belongs to the CorA metal ion transporter (MIT) (TC 1.A.35) family.</text>
</comment>
<keyword evidence="5 14" id="KW-1003">Cell membrane</keyword>
<dbReference type="PANTHER" id="PTHR47685:SF1">
    <property type="entry name" value="MAGNESIUM TRANSPORT PROTEIN CORA"/>
    <property type="match status" value="1"/>
</dbReference>
<comment type="catalytic activity">
    <reaction evidence="12">
        <text>Mg(2+)(in) = Mg(2+)(out)</text>
        <dbReference type="Rhea" id="RHEA:29827"/>
        <dbReference type="ChEBI" id="CHEBI:18420"/>
    </reaction>
</comment>
<dbReference type="SUPFAM" id="SSF144083">
    <property type="entry name" value="Magnesium transport protein CorA, transmembrane region"/>
    <property type="match status" value="1"/>
</dbReference>
<evidence type="ECO:0000256" key="7">
    <source>
        <dbReference type="ARBA" id="ARBA00022692"/>
    </source>
</evidence>
<dbReference type="KEGG" id="aae:aq_851"/>
<evidence type="ECO:0000256" key="11">
    <source>
        <dbReference type="ARBA" id="ARBA00023136"/>
    </source>
</evidence>
<sequence length="319" mass="38151">MIKYECVIKLYVNTFKGFEEIDEEKLKEYKGKYVIWFDLFNPTEEEIEFLRKQTGFSMPPKEILGDIEISSKYIEDKDYLEVTLSFVIPQKEEILVEPVVFYIKEKFFVTVRYRDIPSIMIFKNRTNFQRKFFQFPESLFAEILGIEVDRIGDRLELLGNKIKDIWRQMFVEQSEEMIRELAFYDELNITLRESINEKIRIITKALKSPLINAHTKKELRIIYEDLTTLLEYTSFYMEKIDSIQNSLLGLITIRQNEAVKVFTVLATIFLPATLIASIFGMNFKHMPELHWKYGYPYSLFLMVFVTLVLLFWVRRKGWL</sequence>
<dbReference type="GO" id="GO:0015099">
    <property type="term" value="F:nickel cation transmembrane transporter activity"/>
    <property type="evidence" value="ECO:0000318"/>
    <property type="project" value="GO_Central"/>
</dbReference>
<evidence type="ECO:0000256" key="10">
    <source>
        <dbReference type="ARBA" id="ARBA00023065"/>
    </source>
</evidence>
<dbReference type="Gene3D" id="3.30.460.20">
    <property type="entry name" value="CorA soluble domain-like"/>
    <property type="match status" value="1"/>
</dbReference>
<dbReference type="PANTHER" id="PTHR47685">
    <property type="entry name" value="MAGNESIUM TRANSPORT PROTEIN CORA"/>
    <property type="match status" value="1"/>
</dbReference>
<evidence type="ECO:0000256" key="8">
    <source>
        <dbReference type="ARBA" id="ARBA00022842"/>
    </source>
</evidence>
<dbReference type="GO" id="GO:0015087">
    <property type="term" value="F:cobalt ion transmembrane transporter activity"/>
    <property type="evidence" value="ECO:0000318"/>
    <property type="project" value="GO_Central"/>
</dbReference>
<feature type="transmembrane region" description="Helical" evidence="14">
    <location>
        <begin position="295"/>
        <end position="313"/>
    </location>
</feature>
<proteinExistence type="inferred from homology"/>
<gene>
    <name evidence="14 15" type="primary">corA</name>
    <name evidence="15" type="ordered locus">aq_851</name>
</gene>
<keyword evidence="6" id="KW-0997">Cell inner membrane</keyword>
<dbReference type="eggNOG" id="COG0598">
    <property type="taxonomic scope" value="Bacteria"/>
</dbReference>
<dbReference type="PIR" id="G70373">
    <property type="entry name" value="G70373"/>
</dbReference>
<keyword evidence="7 14" id="KW-0812">Transmembrane</keyword>
<dbReference type="InterPro" id="IPR002523">
    <property type="entry name" value="MgTranspt_CorA/ZnTranspt_ZntB"/>
</dbReference>
<dbReference type="FunCoup" id="O67018">
    <property type="interactions" value="82"/>
</dbReference>
<evidence type="ECO:0000256" key="5">
    <source>
        <dbReference type="ARBA" id="ARBA00022475"/>
    </source>
</evidence>
<dbReference type="Gene3D" id="1.20.58.340">
    <property type="entry name" value="Magnesium transport protein CorA, transmembrane region"/>
    <property type="match status" value="2"/>
</dbReference>
<accession>O67018</accession>
<evidence type="ECO:0000256" key="3">
    <source>
        <dbReference type="ARBA" id="ARBA00019439"/>
    </source>
</evidence>
<dbReference type="PATRIC" id="fig|224324.8.peg.666"/>
<dbReference type="AlphaFoldDB" id="O67018"/>
<evidence type="ECO:0000256" key="13">
    <source>
        <dbReference type="ARBA" id="ARBA00045497"/>
    </source>
</evidence>
<evidence type="ECO:0000313" key="16">
    <source>
        <dbReference type="Proteomes" id="UP000000798"/>
    </source>
</evidence>
<comment type="function">
    <text evidence="13">Mediates influx of magnesium ions. Alternates between open and closed states. Activated by low cytoplasmic Mg(2+) levels. Inactive when cytoplasmic Mg(2+) levels are high.</text>
</comment>
<dbReference type="InterPro" id="IPR050829">
    <property type="entry name" value="CorA_MIT"/>
</dbReference>
<dbReference type="STRING" id="224324.aq_851"/>
<evidence type="ECO:0000256" key="14">
    <source>
        <dbReference type="RuleBase" id="RU362010"/>
    </source>
</evidence>
<dbReference type="FunFam" id="1.20.58.340:FF:000004">
    <property type="entry name" value="Magnesium transport protein CorA"/>
    <property type="match status" value="1"/>
</dbReference>
<feature type="transmembrane region" description="Helical" evidence="14">
    <location>
        <begin position="261"/>
        <end position="283"/>
    </location>
</feature>
<dbReference type="EMBL" id="AE000657">
    <property type="protein sequence ID" value="AAC06977.1"/>
    <property type="molecule type" value="Genomic_DNA"/>
</dbReference>
<dbReference type="NCBIfam" id="TIGR00383">
    <property type="entry name" value="corA"/>
    <property type="match status" value="1"/>
</dbReference>
<reference evidence="15 16" key="1">
    <citation type="journal article" date="1998" name="Nature">
        <title>The complete genome of the hyperthermophilic bacterium Aquifex aeolicus.</title>
        <authorList>
            <person name="Deckert G."/>
            <person name="Warren P.V."/>
            <person name="Gaasterland T."/>
            <person name="Young W.G."/>
            <person name="Lenox A.L."/>
            <person name="Graham D.E."/>
            <person name="Overbeek R."/>
            <person name="Snead M.A."/>
            <person name="Keller M."/>
            <person name="Aujay M."/>
            <person name="Huber R."/>
            <person name="Feldman R.A."/>
            <person name="Short J.M."/>
            <person name="Olson G.J."/>
            <person name="Swanson R.V."/>
        </authorList>
    </citation>
    <scope>NUCLEOTIDE SEQUENCE [LARGE SCALE GENOMIC DNA]</scope>
    <source>
        <strain evidence="15 16">VF5</strain>
    </source>
</reference>
<dbReference type="Pfam" id="PF01544">
    <property type="entry name" value="CorA"/>
    <property type="match status" value="1"/>
</dbReference>
<evidence type="ECO:0000256" key="12">
    <source>
        <dbReference type="ARBA" id="ARBA00034269"/>
    </source>
</evidence>
<evidence type="ECO:0000256" key="1">
    <source>
        <dbReference type="ARBA" id="ARBA00004429"/>
    </source>
</evidence>
<protein>
    <recommendedName>
        <fullName evidence="3 14">Magnesium transport protein CorA</fullName>
    </recommendedName>
</protein>
<evidence type="ECO:0000313" key="15">
    <source>
        <dbReference type="EMBL" id="AAC06977.1"/>
    </source>
</evidence>
<dbReference type="OrthoDB" id="9803416at2"/>
<dbReference type="InterPro" id="IPR045863">
    <property type="entry name" value="CorA_TM1_TM2"/>
</dbReference>
<dbReference type="GO" id="GO:0005886">
    <property type="term" value="C:plasma membrane"/>
    <property type="evidence" value="ECO:0007669"/>
    <property type="project" value="UniProtKB-SubCell"/>
</dbReference>
<dbReference type="GO" id="GO:0015095">
    <property type="term" value="F:magnesium ion transmembrane transporter activity"/>
    <property type="evidence" value="ECO:0000318"/>
    <property type="project" value="GO_Central"/>
</dbReference>
<dbReference type="InParanoid" id="O67018"/>
<keyword evidence="4 14" id="KW-0813">Transport</keyword>
<evidence type="ECO:0000256" key="4">
    <source>
        <dbReference type="ARBA" id="ARBA00022448"/>
    </source>
</evidence>
<dbReference type="HOGENOM" id="CLU_007127_5_0_0"/>
<name>O67018_AQUAE</name>
<evidence type="ECO:0000256" key="9">
    <source>
        <dbReference type="ARBA" id="ARBA00022989"/>
    </source>
</evidence>